<dbReference type="KEGG" id="mpec:B9O19_00544"/>
<evidence type="ECO:0000313" key="3">
    <source>
        <dbReference type="EMBL" id="AUO18727.1"/>
    </source>
</evidence>
<dbReference type="InterPro" id="IPR025827">
    <property type="entry name" value="Zn_ribbon_recom_dom"/>
</dbReference>
<dbReference type="Pfam" id="PF14287">
    <property type="entry name" value="DUF4368"/>
    <property type="match status" value="1"/>
</dbReference>
<dbReference type="InterPro" id="IPR011109">
    <property type="entry name" value="DNA_bind_recombinase_dom"/>
</dbReference>
<proteinExistence type="predicted"/>
<evidence type="ECO:0000259" key="2">
    <source>
        <dbReference type="PROSITE" id="PS51737"/>
    </source>
</evidence>
<dbReference type="InterPro" id="IPR036162">
    <property type="entry name" value="Resolvase-like_N_sf"/>
</dbReference>
<feature type="domain" description="Recombinase" evidence="2">
    <location>
        <begin position="202"/>
        <end position="347"/>
    </location>
</feature>
<dbReference type="PROSITE" id="PS51737">
    <property type="entry name" value="RECOMBINASE_DNA_BIND"/>
    <property type="match status" value="1"/>
</dbReference>
<reference evidence="3 4" key="1">
    <citation type="submission" date="2017-04" db="EMBL/GenBank/DDBJ databases">
        <title>Monoglobus pectinilyticus 14 draft genome.</title>
        <authorList>
            <person name="Kim C."/>
            <person name="Rosendale D.I."/>
            <person name="Kelly W.J."/>
            <person name="Tannock G.W."/>
            <person name="Patchett M.L."/>
            <person name="Jordens J.Z."/>
        </authorList>
    </citation>
    <scope>NUCLEOTIDE SEQUENCE [LARGE SCALE GENOMIC DNA]</scope>
    <source>
        <strain evidence="3 4">14</strain>
    </source>
</reference>
<dbReference type="RefSeq" id="WP_102365003.1">
    <property type="nucleotide sequence ID" value="NZ_CP020991.1"/>
</dbReference>
<dbReference type="PANTHER" id="PTHR30461:SF23">
    <property type="entry name" value="DNA RECOMBINASE-RELATED"/>
    <property type="match status" value="1"/>
</dbReference>
<dbReference type="Gene3D" id="3.90.1750.20">
    <property type="entry name" value="Putative Large Serine Recombinase, Chain B, Domain 2"/>
    <property type="match status" value="1"/>
</dbReference>
<dbReference type="Pfam" id="PF00239">
    <property type="entry name" value="Resolvase"/>
    <property type="match status" value="1"/>
</dbReference>
<dbReference type="Gene3D" id="3.40.50.1390">
    <property type="entry name" value="Resolvase, N-terminal catalytic domain"/>
    <property type="match status" value="1"/>
</dbReference>
<dbReference type="GeneID" id="98061964"/>
<dbReference type="GO" id="GO:0000150">
    <property type="term" value="F:DNA strand exchange activity"/>
    <property type="evidence" value="ECO:0007669"/>
    <property type="project" value="InterPro"/>
</dbReference>
<accession>A0A2K9P0C3</accession>
<keyword evidence="4" id="KW-1185">Reference proteome</keyword>
<evidence type="ECO:0000313" key="4">
    <source>
        <dbReference type="Proteomes" id="UP000235589"/>
    </source>
</evidence>
<dbReference type="PANTHER" id="PTHR30461">
    <property type="entry name" value="DNA-INVERTASE FROM LAMBDOID PROPHAGE"/>
    <property type="match status" value="1"/>
</dbReference>
<dbReference type="Pfam" id="PF07508">
    <property type="entry name" value="Recombinase"/>
    <property type="match status" value="1"/>
</dbReference>
<protein>
    <submittedName>
        <fullName evidence="3">Recombinase</fullName>
    </submittedName>
</protein>
<gene>
    <name evidence="3" type="ORF">B9O19_00544</name>
</gene>
<sequence length="589" mass="68530">MTKTFSFQQIAVPKVLSEEVREAISNNVLQFYVRDQQQEAQDEGITALYERLSQEDKLEGESNSIANQKKILERYCREHGITAYRHYDEDDGYSGTNFNRPGFQRMLADIKAGKIKRVIVKDMSRFGRDYLQVGFYTDMLFPDFGVHFVAVNDGVDSTRGENEFTAIRNVFNEMYARDTSKKIRATWQSKGKSGEHLTTIPPYGYMKDPDNKKKWIIDEEAAAVVQQIFALCVSGMGPTQIAKWLEKSEILNPTFYWLSKGMKVGNKPKPGANPYKWTNETVSRMLEKIEYLGHTVNFKTRKQSYKSKKKLWNDPSEWVIFENTQPPIVEESVFLIVQNIRKSRRRPTKMGDMGIFSGLLYCAECGGKMYQCRATNFTEEQKYFICSTYRKGKDLCTTHSIKNVVLYEIVLKNLREAIDYVTEHEAEFVQEAADSRLRERDAEFSRKRETLSKAETRIAELDNLFKHLYEDNVTGKLSDERFIKMSHDYELEQSNLKAMAEVLREEIKQQEKQKTNVKAFISAVKKYTDMQQLDAAMLREFIDRIEVSHTDKKSKTREITIVYNFIGAFDFERAKEKAQNTTEKQQRTA</sequence>
<dbReference type="SMART" id="SM00857">
    <property type="entry name" value="Resolvase"/>
    <property type="match status" value="1"/>
</dbReference>
<dbReference type="OrthoDB" id="9784557at2"/>
<dbReference type="InterPro" id="IPR025378">
    <property type="entry name" value="DUF4368"/>
</dbReference>
<feature type="coiled-coil region" evidence="1">
    <location>
        <begin position="451"/>
        <end position="513"/>
    </location>
</feature>
<dbReference type="EMBL" id="CP020991">
    <property type="protein sequence ID" value="AUO18727.1"/>
    <property type="molecule type" value="Genomic_DNA"/>
</dbReference>
<keyword evidence="1" id="KW-0175">Coiled coil</keyword>
<evidence type="ECO:0000256" key="1">
    <source>
        <dbReference type="SAM" id="Coils"/>
    </source>
</evidence>
<dbReference type="InterPro" id="IPR050639">
    <property type="entry name" value="SSR_resolvase"/>
</dbReference>
<dbReference type="CDD" id="cd03770">
    <property type="entry name" value="SR_TndX_transposase"/>
    <property type="match status" value="1"/>
</dbReference>
<dbReference type="InterPro" id="IPR038109">
    <property type="entry name" value="DNA_bind_recomb_sf"/>
</dbReference>
<dbReference type="SUPFAM" id="SSF53041">
    <property type="entry name" value="Resolvase-like"/>
    <property type="match status" value="1"/>
</dbReference>
<organism evidence="3 4">
    <name type="scientific">Monoglobus pectinilyticus</name>
    <dbReference type="NCBI Taxonomy" id="1981510"/>
    <lineage>
        <taxon>Bacteria</taxon>
        <taxon>Bacillati</taxon>
        <taxon>Bacillota</taxon>
        <taxon>Clostridia</taxon>
        <taxon>Monoglobales</taxon>
        <taxon>Monoglobaceae</taxon>
        <taxon>Monoglobus</taxon>
    </lineage>
</organism>
<dbReference type="InterPro" id="IPR006119">
    <property type="entry name" value="Resolv_N"/>
</dbReference>
<dbReference type="Proteomes" id="UP000235589">
    <property type="component" value="Chromosome"/>
</dbReference>
<name>A0A2K9P0C3_9FIRM</name>
<dbReference type="AlphaFoldDB" id="A0A2K9P0C3"/>
<dbReference type="GO" id="GO:0003677">
    <property type="term" value="F:DNA binding"/>
    <property type="evidence" value="ECO:0007669"/>
    <property type="project" value="InterPro"/>
</dbReference>
<dbReference type="Pfam" id="PF13408">
    <property type="entry name" value="Zn_ribbon_recom"/>
    <property type="match status" value="1"/>
</dbReference>